<evidence type="ECO:0000313" key="2">
    <source>
        <dbReference type="EMBL" id="TDZ26948.1"/>
    </source>
</evidence>
<sequence>MILFGECRPPTPPPTSSTYLSLSQGTFRPADPTCVIPGKGIVVLKTSLPSAPALVVQLCRTDCISRPSHLQTSLQ</sequence>
<accession>A0A484GA31</accession>
<dbReference type="AlphaFoldDB" id="A0A484GA31"/>
<evidence type="ECO:0000313" key="3">
    <source>
        <dbReference type="Proteomes" id="UP000014480"/>
    </source>
</evidence>
<feature type="region of interest" description="Disordered" evidence="1">
    <location>
        <begin position="1"/>
        <end position="21"/>
    </location>
</feature>
<keyword evidence="3" id="KW-1185">Reference proteome</keyword>
<comment type="caution">
    <text evidence="2">The sequence shown here is derived from an EMBL/GenBank/DDBJ whole genome shotgun (WGS) entry which is preliminary data.</text>
</comment>
<proteinExistence type="predicted"/>
<dbReference type="EMBL" id="AMCV02000001">
    <property type="protein sequence ID" value="TDZ26948.1"/>
    <property type="molecule type" value="Genomic_DNA"/>
</dbReference>
<evidence type="ECO:0000256" key="1">
    <source>
        <dbReference type="SAM" id="MobiDB-lite"/>
    </source>
</evidence>
<name>A0A484GA31_COLOR</name>
<protein>
    <submittedName>
        <fullName evidence="2">Uncharacterized protein</fullName>
    </submittedName>
</protein>
<gene>
    <name evidence="2" type="ORF">Cob_v000197</name>
</gene>
<reference evidence="3" key="1">
    <citation type="journal article" date="2013" name="New Phytol.">
        <title>Comparative genomic and transcriptomic analyses reveal the hemibiotrophic stage shift of Colletotrichum fungi.</title>
        <authorList>
            <person name="Gan P."/>
            <person name="Ikeda K."/>
            <person name="Irieda H."/>
            <person name="Narusaka M."/>
            <person name="O'Connell R.J."/>
            <person name="Narusaka Y."/>
            <person name="Takano Y."/>
            <person name="Kubo Y."/>
            <person name="Shirasu K."/>
        </authorList>
    </citation>
    <scope>NUCLEOTIDE SEQUENCE [LARGE SCALE GENOMIC DNA]</scope>
    <source>
        <strain evidence="3">104-T / ATCC 96160 / CBS 514.97 / LARS 414 / MAFF 240422</strain>
    </source>
</reference>
<organism evidence="2 3">
    <name type="scientific">Colletotrichum orbiculare (strain 104-T / ATCC 96160 / CBS 514.97 / LARS 414 / MAFF 240422)</name>
    <name type="common">Cucumber anthracnose fungus</name>
    <name type="synonym">Colletotrichum lagenarium</name>
    <dbReference type="NCBI Taxonomy" id="1213857"/>
    <lineage>
        <taxon>Eukaryota</taxon>
        <taxon>Fungi</taxon>
        <taxon>Dikarya</taxon>
        <taxon>Ascomycota</taxon>
        <taxon>Pezizomycotina</taxon>
        <taxon>Sordariomycetes</taxon>
        <taxon>Hypocreomycetidae</taxon>
        <taxon>Glomerellales</taxon>
        <taxon>Glomerellaceae</taxon>
        <taxon>Colletotrichum</taxon>
        <taxon>Colletotrichum orbiculare species complex</taxon>
    </lineage>
</organism>
<dbReference type="Proteomes" id="UP000014480">
    <property type="component" value="Unassembled WGS sequence"/>
</dbReference>
<reference evidence="3" key="2">
    <citation type="journal article" date="2019" name="Mol. Plant Microbe Interact.">
        <title>Genome sequence resources for four phytopathogenic fungi from the Colletotrichum orbiculare species complex.</title>
        <authorList>
            <person name="Gan P."/>
            <person name="Tsushima A."/>
            <person name="Narusaka M."/>
            <person name="Narusaka Y."/>
            <person name="Takano Y."/>
            <person name="Kubo Y."/>
            <person name="Shirasu K."/>
        </authorList>
    </citation>
    <scope>GENOME REANNOTATION</scope>
    <source>
        <strain evidence="3">104-T / ATCC 96160 / CBS 514.97 / LARS 414 / MAFF 240422</strain>
    </source>
</reference>